<dbReference type="Proteomes" id="UP000177785">
    <property type="component" value="Unassembled WGS sequence"/>
</dbReference>
<reference evidence="1 2" key="1">
    <citation type="journal article" date="2016" name="Nat. Commun.">
        <title>Thousands of microbial genomes shed light on interconnected biogeochemical processes in an aquifer system.</title>
        <authorList>
            <person name="Anantharaman K."/>
            <person name="Brown C.T."/>
            <person name="Hug L.A."/>
            <person name="Sharon I."/>
            <person name="Castelle C.J."/>
            <person name="Probst A.J."/>
            <person name="Thomas B.C."/>
            <person name="Singh A."/>
            <person name="Wilkins M.J."/>
            <person name="Karaoz U."/>
            <person name="Brodie E.L."/>
            <person name="Williams K.H."/>
            <person name="Hubbard S.S."/>
            <person name="Banfield J.F."/>
        </authorList>
    </citation>
    <scope>NUCLEOTIDE SEQUENCE [LARGE SCALE GENOMIC DNA]</scope>
</reference>
<dbReference type="STRING" id="1802115.A2756_04365"/>
<proteinExistence type="predicted"/>
<evidence type="ECO:0008006" key="3">
    <source>
        <dbReference type="Google" id="ProtNLM"/>
    </source>
</evidence>
<gene>
    <name evidence="1" type="ORF">A2756_04365</name>
</gene>
<dbReference type="EMBL" id="MHNL01000018">
    <property type="protein sequence ID" value="OGZ44635.1"/>
    <property type="molecule type" value="Genomic_DNA"/>
</dbReference>
<comment type="caution">
    <text evidence="1">The sequence shown here is derived from an EMBL/GenBank/DDBJ whole genome shotgun (WGS) entry which is preliminary data.</text>
</comment>
<dbReference type="AlphaFoldDB" id="A0A1G2G2U3"/>
<evidence type="ECO:0000313" key="2">
    <source>
        <dbReference type="Proteomes" id="UP000177785"/>
    </source>
</evidence>
<sequence>MGTLEKLLGPARIKLVRLFFLNPESVFAPKDIVRRAQLNPTQVRKEIALLMEVDFIKKASVQMVVSSSTKGKKLQKKRINGFALNPLFSLLEELRNLALSAAPISKQALVERLRRVGRVKLVVLAGIFIKDPSSRIDMLVVGDVFNKSGVERIMKSMEADIGKELAYALMDTKEFKYRFGMYDKFVRDIMDYPHEVLLDKLGLTR</sequence>
<name>A0A1G2G2U3_9BACT</name>
<accession>A0A1G2G2U3</accession>
<organism evidence="1 2">
    <name type="scientific">Candidatus Ryanbacteria bacterium RIFCSPHIGHO2_01_FULL_48_27</name>
    <dbReference type="NCBI Taxonomy" id="1802115"/>
    <lineage>
        <taxon>Bacteria</taxon>
        <taxon>Candidatus Ryaniibacteriota</taxon>
    </lineage>
</organism>
<evidence type="ECO:0000313" key="1">
    <source>
        <dbReference type="EMBL" id="OGZ44635.1"/>
    </source>
</evidence>
<protein>
    <recommendedName>
        <fullName evidence="3">Transcriptional regulator</fullName>
    </recommendedName>
</protein>